<evidence type="ECO:0000313" key="1">
    <source>
        <dbReference type="EMBL" id="MBW3099231.1"/>
    </source>
</evidence>
<name>A0ABS6WTE0_9HYPH</name>
<dbReference type="EMBL" id="JAHWQX010000008">
    <property type="protein sequence ID" value="MBW3099231.1"/>
    <property type="molecule type" value="Genomic_DNA"/>
</dbReference>
<proteinExistence type="predicted"/>
<dbReference type="Proteomes" id="UP001430804">
    <property type="component" value="Unassembled WGS sequence"/>
</dbReference>
<dbReference type="RefSeq" id="WP_219203561.1">
    <property type="nucleotide sequence ID" value="NZ_JAHWQX010000008.1"/>
</dbReference>
<evidence type="ECO:0008006" key="3">
    <source>
        <dbReference type="Google" id="ProtNLM"/>
    </source>
</evidence>
<reference evidence="1" key="1">
    <citation type="submission" date="2021-07" db="EMBL/GenBank/DDBJ databases">
        <title>Pseudohoeflea marina sp. nov. a polyhydroxyalcanoate-producing bacterium.</title>
        <authorList>
            <person name="Zheng W."/>
            <person name="Yu S."/>
            <person name="Huang Y."/>
        </authorList>
    </citation>
    <scope>NUCLEOTIDE SEQUENCE</scope>
    <source>
        <strain evidence="1">DP4N28-3</strain>
    </source>
</reference>
<accession>A0ABS6WTE0</accession>
<organism evidence="1 2">
    <name type="scientific">Pseudohoeflea coraliihabitans</name>
    <dbReference type="NCBI Taxonomy" id="2860393"/>
    <lineage>
        <taxon>Bacteria</taxon>
        <taxon>Pseudomonadati</taxon>
        <taxon>Pseudomonadota</taxon>
        <taxon>Alphaproteobacteria</taxon>
        <taxon>Hyphomicrobiales</taxon>
        <taxon>Rhizobiaceae</taxon>
        <taxon>Pseudohoeflea</taxon>
    </lineage>
</organism>
<protein>
    <recommendedName>
        <fullName evidence="3">Ig-like domain-containing protein</fullName>
    </recommendedName>
</protein>
<keyword evidence="2" id="KW-1185">Reference proteome</keyword>
<evidence type="ECO:0000313" key="2">
    <source>
        <dbReference type="Proteomes" id="UP001430804"/>
    </source>
</evidence>
<gene>
    <name evidence="1" type="ORF">KY465_18270</name>
</gene>
<comment type="caution">
    <text evidence="1">The sequence shown here is derived from an EMBL/GenBank/DDBJ whole genome shotgun (WGS) entry which is preliminary data.</text>
</comment>
<sequence length="119" mass="12672">MSISALFLGGLERPAPVVLSGTTTEDVYEAADDYSTIATVSIANQSGASATVECYFYDGSTDYTVWVGSIDDDVTQVLTYTPLRLLTGHKLRVKGASGITVTPFVTRHHPNEAASNRLG</sequence>